<keyword evidence="2" id="KW-1133">Transmembrane helix</keyword>
<keyword evidence="2" id="KW-0812">Transmembrane</keyword>
<feature type="region of interest" description="Disordered" evidence="1">
    <location>
        <begin position="104"/>
        <end position="155"/>
    </location>
</feature>
<proteinExistence type="evidence at transcript level"/>
<feature type="region of interest" description="Disordered" evidence="1">
    <location>
        <begin position="381"/>
        <end position="411"/>
    </location>
</feature>
<accession>A0A0K8TS28</accession>
<sequence>KEPDSMATVQIKQEYAASEVYSTTSEPPPAYKRRSNSVQIARIAAVTIIASSFVIGSFILAAAYLQVRASCDQVQALDSVLEKEILLESLQQVNKEMPQAEALVSKNADETDNAYEKENVIDDTSKGESQSLSAEESDQGTDSSFSENEDEDDLQKHMKVPLELDLSDLAASLLENNQKSRMNCVVERKRSEEFVNSPIDKSAFGKNASKNQKRKKVSGERISIFCESGAENKKEDENSAKRHPLLLQRIAIPFGAEPKEFPLTHMPQNMPRSPWLPQIQQQTLRPSVSVNLLPVRQSESEMRIQLQRVPLRESFEQHESSDIPIPFLNNDVSQIHIQHVPLGEALQRVGITAEDLRNIQRMAEERITEELRGMAEDSIAANENESGSEENNSQQHGIGVLPQKPAQNLNPPLPQVQILQADRSAYGRSLPMPIRIPVPMMQTHELSPQFMDSDRPHYVQPRSVRSTKNVLHREKRVKRCACDCNC</sequence>
<feature type="non-terminal residue" evidence="3">
    <location>
        <position position="1"/>
    </location>
</feature>
<feature type="transmembrane region" description="Helical" evidence="2">
    <location>
        <begin position="43"/>
        <end position="65"/>
    </location>
</feature>
<protein>
    <submittedName>
        <fullName evidence="3">Putative mediator of rna polymerase ii transcription subunit 26-like isoform x3</fullName>
    </submittedName>
</protein>
<dbReference type="EMBL" id="GDAI01000873">
    <property type="protein sequence ID" value="JAI16730.1"/>
    <property type="molecule type" value="mRNA"/>
</dbReference>
<organism evidence="3">
    <name type="scientific">Tabanus bromius</name>
    <name type="common">Band-eyed brown horse fly</name>
    <dbReference type="NCBI Taxonomy" id="304241"/>
    <lineage>
        <taxon>Eukaryota</taxon>
        <taxon>Metazoa</taxon>
        <taxon>Ecdysozoa</taxon>
        <taxon>Arthropoda</taxon>
        <taxon>Hexapoda</taxon>
        <taxon>Insecta</taxon>
        <taxon>Pterygota</taxon>
        <taxon>Neoptera</taxon>
        <taxon>Endopterygota</taxon>
        <taxon>Diptera</taxon>
        <taxon>Brachycera</taxon>
        <taxon>Tabanomorpha</taxon>
        <taxon>Tabanoidea</taxon>
        <taxon>Tabanidae</taxon>
        <taxon>Tabanus</taxon>
    </lineage>
</organism>
<keyword evidence="2" id="KW-0472">Membrane</keyword>
<reference evidence="3" key="1">
    <citation type="journal article" date="2015" name="Insect Biochem. Mol. Biol.">
        <title>An insight into the sialome of the horse fly, Tabanus bromius.</title>
        <authorList>
            <person name="Ribeiro J.M."/>
            <person name="Kazimirova M."/>
            <person name="Takac P."/>
            <person name="Andersen J.F."/>
            <person name="Francischetti I.M."/>
        </authorList>
    </citation>
    <scope>NUCLEOTIDE SEQUENCE</scope>
</reference>
<feature type="compositionally biased region" description="Low complexity" evidence="1">
    <location>
        <begin position="382"/>
        <end position="393"/>
    </location>
</feature>
<feature type="compositionally biased region" description="Basic and acidic residues" evidence="1">
    <location>
        <begin position="114"/>
        <end position="126"/>
    </location>
</feature>
<dbReference type="AlphaFoldDB" id="A0A0K8TS28"/>
<evidence type="ECO:0000256" key="1">
    <source>
        <dbReference type="SAM" id="MobiDB-lite"/>
    </source>
</evidence>
<evidence type="ECO:0000313" key="3">
    <source>
        <dbReference type="EMBL" id="JAI16730.1"/>
    </source>
</evidence>
<evidence type="ECO:0000256" key="2">
    <source>
        <dbReference type="SAM" id="Phobius"/>
    </source>
</evidence>
<name>A0A0K8TS28_TABBR</name>